<dbReference type="Proteomes" id="UP000053558">
    <property type="component" value="Unassembled WGS sequence"/>
</dbReference>
<dbReference type="GeneID" id="19201845"/>
<evidence type="ECO:0000313" key="3">
    <source>
        <dbReference type="Proteomes" id="UP000053558"/>
    </source>
</evidence>
<feature type="region of interest" description="Disordered" evidence="1">
    <location>
        <begin position="1"/>
        <end position="60"/>
    </location>
</feature>
<dbReference type="AlphaFoldDB" id="A0A5M3MRN1"/>
<protein>
    <submittedName>
        <fullName evidence="2">Uncharacterized protein</fullName>
    </submittedName>
</protein>
<comment type="caution">
    <text evidence="2">The sequence shown here is derived from an EMBL/GenBank/DDBJ whole genome shotgun (WGS) entry which is preliminary data.</text>
</comment>
<accession>A0A5M3MRN1</accession>
<name>A0A5M3MRN1_CONPW</name>
<dbReference type="OMA" id="YEHIEWI"/>
<proteinExistence type="predicted"/>
<reference evidence="3" key="1">
    <citation type="journal article" date="2012" name="Science">
        <title>The Paleozoic origin of enzymatic lignin decomposition reconstructed from 31 fungal genomes.</title>
        <authorList>
            <person name="Floudas D."/>
            <person name="Binder M."/>
            <person name="Riley R."/>
            <person name="Barry K."/>
            <person name="Blanchette R.A."/>
            <person name="Henrissat B."/>
            <person name="Martinez A.T."/>
            <person name="Otillar R."/>
            <person name="Spatafora J.W."/>
            <person name="Yadav J.S."/>
            <person name="Aerts A."/>
            <person name="Benoit I."/>
            <person name="Boyd A."/>
            <person name="Carlson A."/>
            <person name="Copeland A."/>
            <person name="Coutinho P.M."/>
            <person name="de Vries R.P."/>
            <person name="Ferreira P."/>
            <person name="Findley K."/>
            <person name="Foster B."/>
            <person name="Gaskell J."/>
            <person name="Glotzer D."/>
            <person name="Gorecki P."/>
            <person name="Heitman J."/>
            <person name="Hesse C."/>
            <person name="Hori C."/>
            <person name="Igarashi K."/>
            <person name="Jurgens J.A."/>
            <person name="Kallen N."/>
            <person name="Kersten P."/>
            <person name="Kohler A."/>
            <person name="Kuees U."/>
            <person name="Kumar T.K.A."/>
            <person name="Kuo A."/>
            <person name="LaButti K."/>
            <person name="Larrondo L.F."/>
            <person name="Lindquist E."/>
            <person name="Ling A."/>
            <person name="Lombard V."/>
            <person name="Lucas S."/>
            <person name="Lundell T."/>
            <person name="Martin R."/>
            <person name="McLaughlin D.J."/>
            <person name="Morgenstern I."/>
            <person name="Morin E."/>
            <person name="Murat C."/>
            <person name="Nagy L.G."/>
            <person name="Nolan M."/>
            <person name="Ohm R.A."/>
            <person name="Patyshakuliyeva A."/>
            <person name="Rokas A."/>
            <person name="Ruiz-Duenas F.J."/>
            <person name="Sabat G."/>
            <person name="Salamov A."/>
            <person name="Samejima M."/>
            <person name="Schmutz J."/>
            <person name="Slot J.C."/>
            <person name="St John F."/>
            <person name="Stenlid J."/>
            <person name="Sun H."/>
            <person name="Sun S."/>
            <person name="Syed K."/>
            <person name="Tsang A."/>
            <person name="Wiebenga A."/>
            <person name="Young D."/>
            <person name="Pisabarro A."/>
            <person name="Eastwood D.C."/>
            <person name="Martin F."/>
            <person name="Cullen D."/>
            <person name="Grigoriev I.V."/>
            <person name="Hibbett D.S."/>
        </authorList>
    </citation>
    <scope>NUCLEOTIDE SEQUENCE [LARGE SCALE GENOMIC DNA]</scope>
    <source>
        <strain evidence="3">RWD-64-598 SS2</strain>
    </source>
</reference>
<keyword evidence="3" id="KW-1185">Reference proteome</keyword>
<dbReference type="OrthoDB" id="2662268at2759"/>
<dbReference type="RefSeq" id="XP_007767637.1">
    <property type="nucleotide sequence ID" value="XM_007769447.1"/>
</dbReference>
<evidence type="ECO:0000256" key="1">
    <source>
        <dbReference type="SAM" id="MobiDB-lite"/>
    </source>
</evidence>
<gene>
    <name evidence="2" type="ORF">CONPUDRAFT_143454</name>
</gene>
<sequence length="179" mass="19948">MQPPIPPTPDYLERVPQTPCVPEDPSPSRQTVTFERTEASPSERGIPITELANRSSGSATPIMKGGSDKVGAWMACNSHKKIKVWLTWPGYEQLQWSHSLNVFTPVGPITRSQLAVLVALIISSFVENIRTLPADSRRPPQFELAERSGSPVRVDNLVLGSLWNVADDNWMAEIYVERR</sequence>
<organism evidence="2 3">
    <name type="scientific">Coniophora puteana (strain RWD-64-598)</name>
    <name type="common">Brown rot fungus</name>
    <dbReference type="NCBI Taxonomy" id="741705"/>
    <lineage>
        <taxon>Eukaryota</taxon>
        <taxon>Fungi</taxon>
        <taxon>Dikarya</taxon>
        <taxon>Basidiomycota</taxon>
        <taxon>Agaricomycotina</taxon>
        <taxon>Agaricomycetes</taxon>
        <taxon>Agaricomycetidae</taxon>
        <taxon>Boletales</taxon>
        <taxon>Coniophorineae</taxon>
        <taxon>Coniophoraceae</taxon>
        <taxon>Coniophora</taxon>
    </lineage>
</organism>
<evidence type="ECO:0000313" key="2">
    <source>
        <dbReference type="EMBL" id="EIW81750.1"/>
    </source>
</evidence>
<dbReference type="KEGG" id="cput:CONPUDRAFT_143454"/>
<dbReference type="EMBL" id="JH711577">
    <property type="protein sequence ID" value="EIW81750.1"/>
    <property type="molecule type" value="Genomic_DNA"/>
</dbReference>